<dbReference type="GeneID" id="303172989"/>
<proteinExistence type="predicted"/>
<sequence>MQPFRIDTSPLTAPVTAEDKHRYRAHRSSTATRIFTALGASMIPIVVALVALMVIRTVFGSLPTAILLGIAAVALGLAALLFVGVFRGGPSRIQKLKFAERNGFVFHQNEPPQRLRGVLFGTGGSRTNHNVFQMHGNVRLGSYSYTTGSGKSRTTHHWRYVEVPLPRNMPNLVLDSKDNDGLFGTNLPVRLSRSQQIELEGDFNESFALFAPQGYGVDVRYVLPPDTMALLIDNLSTFDLEFIDDRLMIITTGSWDVHDDAPWRFAEWVVNVLHPHIVDRTDRYVDDRAAQMATPAHGQQTNQSFHERGTVSSSGKRLKRSFPVVSVVFFVVIAAVVFLPRLLS</sequence>
<keyword evidence="1" id="KW-0812">Transmembrane</keyword>
<evidence type="ECO:0008006" key="4">
    <source>
        <dbReference type="Google" id="ProtNLM"/>
    </source>
</evidence>
<evidence type="ECO:0000313" key="3">
    <source>
        <dbReference type="Proteomes" id="UP000195787"/>
    </source>
</evidence>
<accession>A0A1R4FWW2</accession>
<evidence type="ECO:0000256" key="1">
    <source>
        <dbReference type="SAM" id="Phobius"/>
    </source>
</evidence>
<dbReference type="AlphaFoldDB" id="A0A1R4FWW2"/>
<dbReference type="EMBL" id="FUHU01000028">
    <property type="protein sequence ID" value="SJM60327.1"/>
    <property type="molecule type" value="Genomic_DNA"/>
</dbReference>
<gene>
    <name evidence="2" type="ORF">CZ674_07135</name>
</gene>
<evidence type="ECO:0000313" key="2">
    <source>
        <dbReference type="EMBL" id="SJM60327.1"/>
    </source>
</evidence>
<name>A0A1R4FWW2_9MICO</name>
<reference evidence="2 3" key="1">
    <citation type="submission" date="2017-02" db="EMBL/GenBank/DDBJ databases">
        <authorList>
            <person name="Peterson S.W."/>
        </authorList>
    </citation>
    <scope>NUCLEOTIDE SEQUENCE [LARGE SCALE GENOMIC DNA]</scope>
    <source>
        <strain evidence="2 3">LMG 22410</strain>
    </source>
</reference>
<organism evidence="2 3">
    <name type="scientific">Agrococcus casei LMG 22410</name>
    <dbReference type="NCBI Taxonomy" id="1255656"/>
    <lineage>
        <taxon>Bacteria</taxon>
        <taxon>Bacillati</taxon>
        <taxon>Actinomycetota</taxon>
        <taxon>Actinomycetes</taxon>
        <taxon>Micrococcales</taxon>
        <taxon>Microbacteriaceae</taxon>
        <taxon>Agrococcus</taxon>
    </lineage>
</organism>
<protein>
    <recommendedName>
        <fullName evidence="4">DUF3137 domain-containing protein</fullName>
    </recommendedName>
</protein>
<feature type="transmembrane region" description="Helical" evidence="1">
    <location>
        <begin position="65"/>
        <end position="86"/>
    </location>
</feature>
<dbReference type="Proteomes" id="UP000195787">
    <property type="component" value="Unassembled WGS sequence"/>
</dbReference>
<keyword evidence="1" id="KW-1133">Transmembrane helix</keyword>
<keyword evidence="3" id="KW-1185">Reference proteome</keyword>
<dbReference type="RefSeq" id="WP_086991855.1">
    <property type="nucleotide sequence ID" value="NZ_FUHU01000028.1"/>
</dbReference>
<keyword evidence="1" id="KW-0472">Membrane</keyword>
<feature type="transmembrane region" description="Helical" evidence="1">
    <location>
        <begin position="34"/>
        <end position="59"/>
    </location>
</feature>
<feature type="transmembrane region" description="Helical" evidence="1">
    <location>
        <begin position="322"/>
        <end position="343"/>
    </location>
</feature>
<dbReference type="OrthoDB" id="5054050at2"/>